<dbReference type="NCBIfam" id="TIGR03349">
    <property type="entry name" value="IV_VI_DotU"/>
    <property type="match status" value="1"/>
</dbReference>
<reference evidence="5 6" key="1">
    <citation type="submission" date="2024-10" db="EMBL/GenBank/DDBJ databases">
        <title>Isolation, draft genome sequencing and identification of Phyllobacterium sp. NSA23, isolated from leaf soil.</title>
        <authorList>
            <person name="Akita H."/>
        </authorList>
    </citation>
    <scope>NUCLEOTIDE SEQUENCE [LARGE SCALE GENOMIC DNA]</scope>
    <source>
        <strain evidence="5 6">NSA23</strain>
    </source>
</reference>
<feature type="compositionally biased region" description="Pro residues" evidence="2">
    <location>
        <begin position="312"/>
        <end position="335"/>
    </location>
</feature>
<keyword evidence="3" id="KW-0812">Transmembrane</keyword>
<evidence type="ECO:0000256" key="1">
    <source>
        <dbReference type="PROSITE-ProRule" id="PRU00473"/>
    </source>
</evidence>
<evidence type="ECO:0000256" key="3">
    <source>
        <dbReference type="SAM" id="Phobius"/>
    </source>
</evidence>
<gene>
    <name evidence="5" type="primary">tssL</name>
    <name evidence="5" type="ORF">PPNSA23_42070</name>
</gene>
<dbReference type="NCBIfam" id="TIGR03350">
    <property type="entry name" value="type_VI_ompA"/>
    <property type="match status" value="1"/>
</dbReference>
<dbReference type="EMBL" id="BAAFZP010000002">
    <property type="protein sequence ID" value="GAB1584264.1"/>
    <property type="molecule type" value="Genomic_DNA"/>
</dbReference>
<keyword evidence="3" id="KW-1133">Transmembrane helix</keyword>
<dbReference type="Gene3D" id="3.30.1330.60">
    <property type="entry name" value="OmpA-like domain"/>
    <property type="match status" value="1"/>
</dbReference>
<dbReference type="PROSITE" id="PS51123">
    <property type="entry name" value="OMPA_2"/>
    <property type="match status" value="1"/>
</dbReference>
<dbReference type="InterPro" id="IPR017733">
    <property type="entry name" value="OmpA-like_dom_proteobacteria"/>
</dbReference>
<evidence type="ECO:0000313" key="6">
    <source>
        <dbReference type="Proteomes" id="UP001628091"/>
    </source>
</evidence>
<evidence type="ECO:0000256" key="2">
    <source>
        <dbReference type="SAM" id="MobiDB-lite"/>
    </source>
</evidence>
<sequence length="505" mass="55319">MSKKQSTSWQDLPTIVELTEESARKQQDARKLAEMLENVMDRIPDTMQPEAEKKNSPNPGWPVEKLVRGFQFGGEEMPTIVASAAPLLNLAHALRQSNGQPDIDELRRITIEEIRRYERDLASARISPDRARAAHYIVCATLDDVILSKPWGVRAGWARSGLVPTFHMDVTGGDRVFELLDHFHQTPAASKDLLLLIYLSISLAFEGRTRVSERGPLQLGRIRDGLYKTLLGQYGIFERELSPHWRGVSMRYKPLHTAAALWTLLSILMLIFALGYLSFTLSLNQASDEVFEQLASLPPSEMPSVAALPHAEPSPPAIPAPSISEPPPPSKPAPPSRLESLLAFLQPEVERGTVSLADADGRLLVRIRNTGLFDIGSAKVSTQFIDLLKRIGAALAAEKFRAVVIGYTDNVPIRTVQFPSNWHLSEARARAVGDILAEFTGPQAILTEGRADSDPLASNDNAAGREINRRTEILVLTDPAESLGAAGVAPLTKARPLAGTAEETP</sequence>
<dbReference type="InterPro" id="IPR050330">
    <property type="entry name" value="Bact_OuterMem_StrucFunc"/>
</dbReference>
<organism evidence="5 6">
    <name type="scientific">Phyllobacterium phragmitis</name>
    <dbReference type="NCBI Taxonomy" id="2670329"/>
    <lineage>
        <taxon>Bacteria</taxon>
        <taxon>Pseudomonadati</taxon>
        <taxon>Pseudomonadota</taxon>
        <taxon>Alphaproteobacteria</taxon>
        <taxon>Hyphomicrobiales</taxon>
        <taxon>Phyllobacteriaceae</taxon>
        <taxon>Phyllobacterium</taxon>
    </lineage>
</organism>
<comment type="caution">
    <text evidence="5">The sequence shown here is derived from an EMBL/GenBank/DDBJ whole genome shotgun (WGS) entry which is preliminary data.</text>
</comment>
<dbReference type="InterPro" id="IPR038522">
    <property type="entry name" value="T4/T6SS_DotU_sf"/>
</dbReference>
<protein>
    <submittedName>
        <fullName evidence="5">Type VI secretion system protein TssL, long form</fullName>
    </submittedName>
</protein>
<dbReference type="CDD" id="cd07185">
    <property type="entry name" value="OmpA_C-like"/>
    <property type="match status" value="1"/>
</dbReference>
<keyword evidence="6" id="KW-1185">Reference proteome</keyword>
<dbReference type="Pfam" id="PF00691">
    <property type="entry name" value="OmpA"/>
    <property type="match status" value="1"/>
</dbReference>
<feature type="domain" description="OmpA-like" evidence="4">
    <location>
        <begin position="360"/>
        <end position="479"/>
    </location>
</feature>
<dbReference type="RefSeq" id="WP_407866701.1">
    <property type="nucleotide sequence ID" value="NZ_BAAFZP010000002.1"/>
</dbReference>
<keyword evidence="1 3" id="KW-0472">Membrane</keyword>
<dbReference type="Pfam" id="PF09850">
    <property type="entry name" value="DotU"/>
    <property type="match status" value="1"/>
</dbReference>
<dbReference type="PANTHER" id="PTHR30329">
    <property type="entry name" value="STATOR ELEMENT OF FLAGELLAR MOTOR COMPLEX"/>
    <property type="match status" value="1"/>
</dbReference>
<dbReference type="SUPFAM" id="SSF103088">
    <property type="entry name" value="OmpA-like"/>
    <property type="match status" value="1"/>
</dbReference>
<dbReference type="NCBIfam" id="NF038228">
    <property type="entry name" value="IcmH_DotU_IVB"/>
    <property type="match status" value="1"/>
</dbReference>
<dbReference type="Gene3D" id="1.25.40.590">
    <property type="entry name" value="Type IV / VI secretion system, DotU"/>
    <property type="match status" value="1"/>
</dbReference>
<dbReference type="InterPro" id="IPR036737">
    <property type="entry name" value="OmpA-like_sf"/>
</dbReference>
<dbReference type="PANTHER" id="PTHR30329:SF19">
    <property type="entry name" value="OUTER MEMBRANE PROTEIN, OMPA FAMILY"/>
    <property type="match status" value="1"/>
</dbReference>
<dbReference type="Proteomes" id="UP001628091">
    <property type="component" value="Unassembled WGS sequence"/>
</dbReference>
<feature type="region of interest" description="Disordered" evidence="2">
    <location>
        <begin position="305"/>
        <end position="336"/>
    </location>
</feature>
<evidence type="ECO:0000313" key="5">
    <source>
        <dbReference type="EMBL" id="GAB1584264.1"/>
    </source>
</evidence>
<proteinExistence type="predicted"/>
<name>A0ABQ0H5S1_9HYPH</name>
<accession>A0ABQ0H5S1</accession>
<evidence type="ECO:0000259" key="4">
    <source>
        <dbReference type="PROSITE" id="PS51123"/>
    </source>
</evidence>
<feature type="transmembrane region" description="Helical" evidence="3">
    <location>
        <begin position="259"/>
        <end position="279"/>
    </location>
</feature>
<dbReference type="InterPro" id="IPR017732">
    <property type="entry name" value="T4/T6SS_DotU"/>
</dbReference>
<dbReference type="InterPro" id="IPR006665">
    <property type="entry name" value="OmpA-like"/>
</dbReference>